<proteinExistence type="predicted"/>
<comment type="caution">
    <text evidence="1">The sequence shown here is derived from an EMBL/GenBank/DDBJ whole genome shotgun (WGS) entry which is preliminary data.</text>
</comment>
<keyword evidence="2" id="KW-1185">Reference proteome</keyword>
<reference evidence="1" key="1">
    <citation type="submission" date="2023-10" db="EMBL/GenBank/DDBJ databases">
        <title>Chromosome-level genome of the transformable northern wattle, Acacia crassicarpa.</title>
        <authorList>
            <person name="Massaro I."/>
            <person name="Sinha N.R."/>
            <person name="Poethig S."/>
            <person name="Leichty A.R."/>
        </authorList>
    </citation>
    <scope>NUCLEOTIDE SEQUENCE</scope>
    <source>
        <strain evidence="1">Acra3RX</strain>
        <tissue evidence="1">Leaf</tissue>
    </source>
</reference>
<dbReference type="InterPro" id="IPR007493">
    <property type="entry name" value="DUF538"/>
</dbReference>
<dbReference type="SUPFAM" id="SSF141562">
    <property type="entry name" value="At5g01610-like"/>
    <property type="match status" value="1"/>
</dbReference>
<dbReference type="Proteomes" id="UP001293593">
    <property type="component" value="Unassembled WGS sequence"/>
</dbReference>
<gene>
    <name evidence="1" type="ORF">QN277_013881</name>
</gene>
<organism evidence="1 2">
    <name type="scientific">Acacia crassicarpa</name>
    <name type="common">northern wattle</name>
    <dbReference type="NCBI Taxonomy" id="499986"/>
    <lineage>
        <taxon>Eukaryota</taxon>
        <taxon>Viridiplantae</taxon>
        <taxon>Streptophyta</taxon>
        <taxon>Embryophyta</taxon>
        <taxon>Tracheophyta</taxon>
        <taxon>Spermatophyta</taxon>
        <taxon>Magnoliopsida</taxon>
        <taxon>eudicotyledons</taxon>
        <taxon>Gunneridae</taxon>
        <taxon>Pentapetalae</taxon>
        <taxon>rosids</taxon>
        <taxon>fabids</taxon>
        <taxon>Fabales</taxon>
        <taxon>Fabaceae</taxon>
        <taxon>Caesalpinioideae</taxon>
        <taxon>mimosoid clade</taxon>
        <taxon>Acacieae</taxon>
        <taxon>Acacia</taxon>
    </lineage>
</organism>
<evidence type="ECO:0000313" key="1">
    <source>
        <dbReference type="EMBL" id="KAK4282517.1"/>
    </source>
</evidence>
<dbReference type="EMBL" id="JAWXYG010000002">
    <property type="protein sequence ID" value="KAK4282517.1"/>
    <property type="molecule type" value="Genomic_DNA"/>
</dbReference>
<dbReference type="AlphaFoldDB" id="A0AAE1N4C2"/>
<dbReference type="PANTHER" id="PTHR31676">
    <property type="entry name" value="T31J12.3 PROTEIN-RELATED"/>
    <property type="match status" value="1"/>
</dbReference>
<evidence type="ECO:0008006" key="3">
    <source>
        <dbReference type="Google" id="ProtNLM"/>
    </source>
</evidence>
<name>A0AAE1N4C2_9FABA</name>
<dbReference type="InterPro" id="IPR036758">
    <property type="entry name" value="At5g01610-like"/>
</dbReference>
<evidence type="ECO:0000313" key="2">
    <source>
        <dbReference type="Proteomes" id="UP001293593"/>
    </source>
</evidence>
<dbReference type="Gene3D" id="2.30.240.10">
    <property type="entry name" value="At5g01610-like"/>
    <property type="match status" value="1"/>
</dbReference>
<accession>A0AAE1N4C2</accession>
<protein>
    <recommendedName>
        <fullName evidence="3">DUF538 family protein</fullName>
    </recommendedName>
</protein>
<dbReference type="PANTHER" id="PTHR31676:SF76">
    <property type="entry name" value="OS05G0362300 PROTEIN"/>
    <property type="match status" value="1"/>
</dbReference>
<sequence>MTFGFIRWIKQCHPTYFCRATPKRTIIFDQLQSAKSNTPKNWRFTFPMSSVAILFVSTFLLLSPLLSSSAATGDGARTAYEVLGDYDFPEGILPKGVVGYELDRSTGKFRAYLNGSCSFSLEGSYQLSYKSTINGYVSKGMLTNLSGVSVKLLLFWVNIVEVSRSGDELGFSVGIASASFPLDNFFVSPQCGCGFICDNLQARKLKLNPSVSST</sequence>
<dbReference type="Pfam" id="PF04398">
    <property type="entry name" value="DUF538"/>
    <property type="match status" value="1"/>
</dbReference>